<keyword evidence="1" id="KW-0812">Transmembrane</keyword>
<sequence>MSAADLVNWGFAYVLIGAVMWALMYAGGLIEEALGKASRSSRAIVSIGAIAGWPVIVLVFVAGYINGARGRARS</sequence>
<proteinExistence type="predicted"/>
<feature type="transmembrane region" description="Helical" evidence="1">
    <location>
        <begin position="6"/>
        <end position="30"/>
    </location>
</feature>
<feature type="transmembrane region" description="Helical" evidence="1">
    <location>
        <begin position="42"/>
        <end position="65"/>
    </location>
</feature>
<reference evidence="3" key="1">
    <citation type="submission" date="2019-10" db="EMBL/GenBank/DDBJ databases">
        <title>Complete Genome Sequence of Bradyrhizobium betae type strain PL7HG1T.</title>
        <authorList>
            <person name="Bromfield E.S.P."/>
            <person name="Cloutier S."/>
        </authorList>
    </citation>
    <scope>NUCLEOTIDE SEQUENCE [LARGE SCALE GENOMIC DNA]</scope>
    <source>
        <strain evidence="3">PL7HG1</strain>
    </source>
</reference>
<dbReference type="OrthoDB" id="9932776at2"/>
<protein>
    <submittedName>
        <fullName evidence="2">Uncharacterized protein</fullName>
    </submittedName>
</protein>
<dbReference type="AlphaFoldDB" id="A0A5P6NYX9"/>
<accession>A0A5P6NYX9</accession>
<dbReference type="Proteomes" id="UP000325641">
    <property type="component" value="Chromosome"/>
</dbReference>
<organism evidence="2 3">
    <name type="scientific">Bradyrhizobium betae</name>
    <dbReference type="NCBI Taxonomy" id="244734"/>
    <lineage>
        <taxon>Bacteria</taxon>
        <taxon>Pseudomonadati</taxon>
        <taxon>Pseudomonadota</taxon>
        <taxon>Alphaproteobacteria</taxon>
        <taxon>Hyphomicrobiales</taxon>
        <taxon>Nitrobacteraceae</taxon>
        <taxon>Bradyrhizobium</taxon>
    </lineage>
</organism>
<keyword evidence="1" id="KW-1133">Transmembrane helix</keyword>
<dbReference type="EMBL" id="CP044543">
    <property type="protein sequence ID" value="QFI71242.1"/>
    <property type="molecule type" value="Genomic_DNA"/>
</dbReference>
<evidence type="ECO:0000313" key="3">
    <source>
        <dbReference type="Proteomes" id="UP000325641"/>
    </source>
</evidence>
<keyword evidence="1" id="KW-0472">Membrane</keyword>
<evidence type="ECO:0000256" key="1">
    <source>
        <dbReference type="SAM" id="Phobius"/>
    </source>
</evidence>
<dbReference type="KEGG" id="bbet:F8237_01940"/>
<gene>
    <name evidence="2" type="ORF">F8237_01940</name>
</gene>
<evidence type="ECO:0000313" key="2">
    <source>
        <dbReference type="EMBL" id="QFI71242.1"/>
    </source>
</evidence>
<name>A0A5P6NYX9_9BRAD</name>
<dbReference type="RefSeq" id="WP_151642152.1">
    <property type="nucleotide sequence ID" value="NZ_CP044543.1"/>
</dbReference>